<reference evidence="1 2" key="1">
    <citation type="journal article" date="2019" name="Plant Biotechnol. J.">
        <title>The red bayberry genome and genetic basis of sex determination.</title>
        <authorList>
            <person name="Jia H.M."/>
            <person name="Jia H.J."/>
            <person name="Cai Q.L."/>
            <person name="Wang Y."/>
            <person name="Zhao H.B."/>
            <person name="Yang W.F."/>
            <person name="Wang G.Y."/>
            <person name="Li Y.H."/>
            <person name="Zhan D.L."/>
            <person name="Shen Y.T."/>
            <person name="Niu Q.F."/>
            <person name="Chang L."/>
            <person name="Qiu J."/>
            <person name="Zhao L."/>
            <person name="Xie H.B."/>
            <person name="Fu W.Y."/>
            <person name="Jin J."/>
            <person name="Li X.W."/>
            <person name="Jiao Y."/>
            <person name="Zhou C.C."/>
            <person name="Tu T."/>
            <person name="Chai C.Y."/>
            <person name="Gao J.L."/>
            <person name="Fan L.J."/>
            <person name="van de Weg E."/>
            <person name="Wang J.Y."/>
            <person name="Gao Z.S."/>
        </authorList>
    </citation>
    <scope>NUCLEOTIDE SEQUENCE [LARGE SCALE GENOMIC DNA]</scope>
    <source>
        <tissue evidence="1">Leaves</tissue>
    </source>
</reference>
<dbReference type="GO" id="GO:0015919">
    <property type="term" value="P:peroxisomal membrane transport"/>
    <property type="evidence" value="ECO:0007669"/>
    <property type="project" value="InterPro"/>
</dbReference>
<evidence type="ECO:0000313" key="2">
    <source>
        <dbReference type="Proteomes" id="UP000516437"/>
    </source>
</evidence>
<accession>A0A6A1VJP6</accession>
<protein>
    <recommendedName>
        <fullName evidence="3">Protein APEM9</fullName>
    </recommendedName>
</protein>
<dbReference type="Proteomes" id="UP000516437">
    <property type="component" value="Chromosome 5"/>
</dbReference>
<dbReference type="EMBL" id="RXIC02000023">
    <property type="protein sequence ID" value="KAB1212056.1"/>
    <property type="molecule type" value="Genomic_DNA"/>
</dbReference>
<keyword evidence="2" id="KW-1185">Reference proteome</keyword>
<gene>
    <name evidence="1" type="ORF">CJ030_MR5G024628</name>
</gene>
<organism evidence="1 2">
    <name type="scientific">Morella rubra</name>
    <name type="common">Chinese bayberry</name>
    <dbReference type="NCBI Taxonomy" id="262757"/>
    <lineage>
        <taxon>Eukaryota</taxon>
        <taxon>Viridiplantae</taxon>
        <taxon>Streptophyta</taxon>
        <taxon>Embryophyta</taxon>
        <taxon>Tracheophyta</taxon>
        <taxon>Spermatophyta</taxon>
        <taxon>Magnoliopsida</taxon>
        <taxon>eudicotyledons</taxon>
        <taxon>Gunneridae</taxon>
        <taxon>Pentapetalae</taxon>
        <taxon>rosids</taxon>
        <taxon>fabids</taxon>
        <taxon>Fagales</taxon>
        <taxon>Myricaceae</taxon>
        <taxon>Morella</taxon>
    </lineage>
</organism>
<dbReference type="OrthoDB" id="1919407at2759"/>
<evidence type="ECO:0000313" key="1">
    <source>
        <dbReference type="EMBL" id="KAB1212056.1"/>
    </source>
</evidence>
<comment type="caution">
    <text evidence="1">The sequence shown here is derived from an EMBL/GenBank/DDBJ whole genome shotgun (WGS) entry which is preliminary data.</text>
</comment>
<dbReference type="PANTHER" id="PTHR36361">
    <property type="entry name" value="PROTEIN APEM9"/>
    <property type="match status" value="1"/>
</dbReference>
<sequence>MAATGSNRAIWEEIELSESYLVCSMYEEAASLASSTLKRLCCDNEITCTEAGEDVEFYDMLDSTGMVLVQSLKGLGRTSEILNQLKLLYISVSSIPVQVLLTGTCFQISENSSFGVREFLEEFLSKWSFVDEQYYVLLGAEENADRRTRCGAHSILQVDEYLEVVEVYVMKLLATILNDLNSAISWVEKASIPEEKRQLLLRKLHSLHSLKVTNLSKGSSPSPGDNHDARLSSLKELNVSEGSPKALKAKFQPKQENVTKQAVSKLTERVEPCIWWFRTITFKFGNAQLVVSNRKIVLGCLLLLMCQLLRKKKAALKRIAGKQVMLLKKAVTDFWQLAFSYQVNPLAAVQPLAAATRGGQ</sequence>
<dbReference type="AlphaFoldDB" id="A0A6A1VJP6"/>
<evidence type="ECO:0008006" key="3">
    <source>
        <dbReference type="Google" id="ProtNLM"/>
    </source>
</evidence>
<dbReference type="PANTHER" id="PTHR36361:SF1">
    <property type="entry name" value="PROTEIN APEM9"/>
    <property type="match status" value="1"/>
</dbReference>
<name>A0A6A1VJP6_9ROSI</name>
<proteinExistence type="predicted"/>
<dbReference type="InterPro" id="IPR034571">
    <property type="entry name" value="APEM9"/>
</dbReference>